<dbReference type="EMBL" id="PGCI01000730">
    <property type="protein sequence ID" value="PLW18545.1"/>
    <property type="molecule type" value="Genomic_DNA"/>
</dbReference>
<feature type="compositionally biased region" description="Low complexity" evidence="1">
    <location>
        <begin position="244"/>
        <end position="255"/>
    </location>
</feature>
<accession>A0A2N5SZ85</accession>
<dbReference type="GO" id="GO:0005739">
    <property type="term" value="C:mitochondrion"/>
    <property type="evidence" value="ECO:0007669"/>
    <property type="project" value="TreeGrafter"/>
</dbReference>
<feature type="region of interest" description="Disordered" evidence="1">
    <location>
        <begin position="244"/>
        <end position="290"/>
    </location>
</feature>
<dbReference type="GO" id="GO:0006633">
    <property type="term" value="P:fatty acid biosynthetic process"/>
    <property type="evidence" value="ECO:0007669"/>
    <property type="project" value="TreeGrafter"/>
</dbReference>
<evidence type="ECO:0000313" key="3">
    <source>
        <dbReference type="Proteomes" id="UP000235392"/>
    </source>
</evidence>
<dbReference type="Gene3D" id="3.90.1770.10">
    <property type="entry name" value="PreATP-grasp domain"/>
    <property type="match status" value="1"/>
</dbReference>
<comment type="caution">
    <text evidence="2">The sequence shown here is derived from an EMBL/GenBank/DDBJ whole genome shotgun (WGS) entry which is preliminary data.</text>
</comment>
<evidence type="ECO:0000313" key="2">
    <source>
        <dbReference type="EMBL" id="PLW18545.1"/>
    </source>
</evidence>
<dbReference type="AlphaFoldDB" id="A0A2N5SZ85"/>
<dbReference type="GO" id="GO:0003989">
    <property type="term" value="F:acetyl-CoA carboxylase activity"/>
    <property type="evidence" value="ECO:0007669"/>
    <property type="project" value="InterPro"/>
</dbReference>
<protein>
    <submittedName>
        <fullName evidence="2">Uncharacterized protein</fullName>
    </submittedName>
</protein>
<dbReference type="Proteomes" id="UP000235392">
    <property type="component" value="Unassembled WGS sequence"/>
</dbReference>
<name>A0A2N5SZ85_9BASI</name>
<gene>
    <name evidence="2" type="ORF">PCASD_12786</name>
</gene>
<sequence>MPELITLFYSLCQPLQGFTGFFIDHKWNLITSLNLKYTLRVYIPSSSLKDIQREDPNSSVSMGPLDLWLILLFNCHKRGSRLPLAWTGEQGLVFLILDELTIAGGFSATAAAPSSAAGAGSTSRENSCRCSRRLVRMDALPASEQKNISIGPPGPALRLLGDKISSTIVAQSARVPTMAWSSSSLSETKNSPQGYLTITDKVYKKACVTDVKVDAMRSGHWEVGRRQQSGGGFLLGSGPCTARSASQMASNSGSSTQPIPAPSNSIESVPPNAQPSSKPRPSDASAAEQKYQPSFSIHTIRQHIKHWLFTAKTVCNNSLTAIIFKITTYVEKEALNLRLSYLRSPPMGHTRLVVSFRRTHAQSGVCATQFLHQEVLQLEPNSDLMSLPINRPFWTTTPCCLPRQSFDRALLIPTDFQLSPAANPLHHQRSISVNPLDLSELSSVSGPTLLSRQGSRQEQGSHPSASILAGSEFAVHVAFAVAAAEADRPASGLSSYLVPSNEKFHNSSFVAASQEISSIATEILDTPAGLLAATSHAWSSTVFSSSGEAGTSMMIAPIVGGMSNPVRVLLAVAGLRRVLEWWDAEKGFWNFEPEDEENGEEICFFATRVEHSGAAGLAPNLGRANSSNDVIGKPHPLVDGETQGSTRFRQPPMSGMRRRRGGAKANNRESNLKKVLSLTQPAPPRDLSLVKADSVSSFSEDCCFREDVPMSATSEAINPASSCTSGSQYSPPLDPSLVAAQSNATADPTLIGLAFMFKFLISILVRQIVRLFETLMESAGGATAAEAAVCIELCAPFRKPAIPAPMIEPDPRRPYCYS</sequence>
<reference evidence="2 3" key="1">
    <citation type="submission" date="2017-11" db="EMBL/GenBank/DDBJ databases">
        <title>De novo assembly and phasing of dikaryotic genomes from two isolates of Puccinia coronata f. sp. avenae, the causal agent of oat crown rust.</title>
        <authorList>
            <person name="Miller M.E."/>
            <person name="Zhang Y."/>
            <person name="Omidvar V."/>
            <person name="Sperschneider J."/>
            <person name="Schwessinger B."/>
            <person name="Raley C."/>
            <person name="Palmer J.M."/>
            <person name="Garnica D."/>
            <person name="Upadhyaya N."/>
            <person name="Rathjen J."/>
            <person name="Taylor J.M."/>
            <person name="Park R.F."/>
            <person name="Dodds P.N."/>
            <person name="Hirsch C.D."/>
            <person name="Kianian S.F."/>
            <person name="Figueroa M."/>
        </authorList>
    </citation>
    <scope>NUCLEOTIDE SEQUENCE [LARGE SCALE GENOMIC DNA]</scope>
    <source>
        <strain evidence="2">12SD80</strain>
    </source>
</reference>
<feature type="region of interest" description="Disordered" evidence="1">
    <location>
        <begin position="634"/>
        <end position="668"/>
    </location>
</feature>
<dbReference type="PANTHER" id="PTHR45728">
    <property type="entry name" value="ACETYL-COA CARBOXYLASE, ISOFORM A"/>
    <property type="match status" value="1"/>
</dbReference>
<evidence type="ECO:0000256" key="1">
    <source>
        <dbReference type="SAM" id="MobiDB-lite"/>
    </source>
</evidence>
<organism evidence="2 3">
    <name type="scientific">Puccinia coronata f. sp. avenae</name>
    <dbReference type="NCBI Taxonomy" id="200324"/>
    <lineage>
        <taxon>Eukaryota</taxon>
        <taxon>Fungi</taxon>
        <taxon>Dikarya</taxon>
        <taxon>Basidiomycota</taxon>
        <taxon>Pucciniomycotina</taxon>
        <taxon>Pucciniomycetes</taxon>
        <taxon>Pucciniales</taxon>
        <taxon>Pucciniaceae</taxon>
        <taxon>Puccinia</taxon>
    </lineage>
</organism>
<proteinExistence type="predicted"/>
<dbReference type="PANTHER" id="PTHR45728:SF3">
    <property type="entry name" value="ACETYL-COA CARBOXYLASE"/>
    <property type="match status" value="1"/>
</dbReference>
<dbReference type="InterPro" id="IPR049076">
    <property type="entry name" value="ACCA"/>
</dbReference>
<feature type="compositionally biased region" description="Polar residues" evidence="1">
    <location>
        <begin position="256"/>
        <end position="267"/>
    </location>
</feature>